<feature type="compositionally biased region" description="Acidic residues" evidence="1">
    <location>
        <begin position="32"/>
        <end position="42"/>
    </location>
</feature>
<comment type="caution">
    <text evidence="2">The sequence shown here is derived from an EMBL/GenBank/DDBJ whole genome shotgun (WGS) entry which is preliminary data.</text>
</comment>
<dbReference type="AlphaFoldDB" id="A0A6A5GWI4"/>
<evidence type="ECO:0000256" key="1">
    <source>
        <dbReference type="SAM" id="MobiDB-lite"/>
    </source>
</evidence>
<name>A0A6A5GWI4_CAERE</name>
<reference evidence="2 3" key="1">
    <citation type="submission" date="2019-12" db="EMBL/GenBank/DDBJ databases">
        <title>Chromosome-level assembly of the Caenorhabditis remanei genome.</title>
        <authorList>
            <person name="Teterina A.A."/>
            <person name="Willis J.H."/>
            <person name="Phillips P.C."/>
        </authorList>
    </citation>
    <scope>NUCLEOTIDE SEQUENCE [LARGE SCALE GENOMIC DNA]</scope>
    <source>
        <strain evidence="2 3">PX506</strain>
        <tissue evidence="2">Whole organism</tissue>
    </source>
</reference>
<gene>
    <name evidence="2" type="ORF">GCK72_016004</name>
</gene>
<organism evidence="2 3">
    <name type="scientific">Caenorhabditis remanei</name>
    <name type="common">Caenorhabditis vulgaris</name>
    <dbReference type="NCBI Taxonomy" id="31234"/>
    <lineage>
        <taxon>Eukaryota</taxon>
        <taxon>Metazoa</taxon>
        <taxon>Ecdysozoa</taxon>
        <taxon>Nematoda</taxon>
        <taxon>Chromadorea</taxon>
        <taxon>Rhabditida</taxon>
        <taxon>Rhabditina</taxon>
        <taxon>Rhabditomorpha</taxon>
        <taxon>Rhabditoidea</taxon>
        <taxon>Rhabditidae</taxon>
        <taxon>Peloderinae</taxon>
        <taxon>Caenorhabditis</taxon>
    </lineage>
</organism>
<evidence type="ECO:0000313" key="2">
    <source>
        <dbReference type="EMBL" id="KAF1759537.1"/>
    </source>
</evidence>
<dbReference type="GeneID" id="9806466"/>
<proteinExistence type="predicted"/>
<feature type="region of interest" description="Disordered" evidence="1">
    <location>
        <begin position="1"/>
        <end position="71"/>
    </location>
</feature>
<evidence type="ECO:0000313" key="3">
    <source>
        <dbReference type="Proteomes" id="UP000483820"/>
    </source>
</evidence>
<sequence>MPNKSEDVIPEDTSPPEDAVAPGPPPPPITELVEEEQPDDQEVVAQQSVIAPADAPDTPESGAQPPKKEKPEIVLLIERLVGYRQKMIEDARDERDNYLKLHIRRLSLT</sequence>
<dbReference type="RefSeq" id="XP_003095023.2">
    <property type="nucleotide sequence ID" value="XM_003094975.2"/>
</dbReference>
<dbReference type="EMBL" id="WUAV01000004">
    <property type="protein sequence ID" value="KAF1759537.1"/>
    <property type="molecule type" value="Genomic_DNA"/>
</dbReference>
<dbReference type="Proteomes" id="UP000483820">
    <property type="component" value="Chromosome IV"/>
</dbReference>
<accession>A0A6A5GWI4</accession>
<protein>
    <submittedName>
        <fullName evidence="2">Uncharacterized protein</fullName>
    </submittedName>
</protein>
<dbReference type="CTD" id="9806466"/>
<dbReference type="KEGG" id="crq:GCK72_016004"/>